<accession>A0A6J5LU94</accession>
<protein>
    <submittedName>
        <fullName evidence="2">Uncharacterized protein</fullName>
    </submittedName>
</protein>
<name>A0A6J5LU94_9CAUD</name>
<dbReference type="EMBL" id="LR796249">
    <property type="protein sequence ID" value="CAB4131491.1"/>
    <property type="molecule type" value="Genomic_DNA"/>
</dbReference>
<reference evidence="2" key="1">
    <citation type="submission" date="2020-04" db="EMBL/GenBank/DDBJ databases">
        <authorList>
            <person name="Chiriac C."/>
            <person name="Salcher M."/>
            <person name="Ghai R."/>
            <person name="Kavagutti S V."/>
        </authorList>
    </citation>
    <scope>NUCLEOTIDE SEQUENCE</scope>
</reference>
<dbReference type="EMBL" id="LR796294">
    <property type="protein sequence ID" value="CAB4135269.1"/>
    <property type="molecule type" value="Genomic_DNA"/>
</dbReference>
<evidence type="ECO:0000313" key="2">
    <source>
        <dbReference type="EMBL" id="CAB4135269.1"/>
    </source>
</evidence>
<sequence>MKVVTCRDCDHFLPGAKHQCALVIEDPTLPPVAADNDATDFPCFIPVESEKEKPNENTRYWGSWLHRLPSV</sequence>
<evidence type="ECO:0000313" key="1">
    <source>
        <dbReference type="EMBL" id="CAB4131491.1"/>
    </source>
</evidence>
<gene>
    <name evidence="1" type="ORF">UFOVP127_119</name>
    <name evidence="2" type="ORF">UFOVP276_225</name>
</gene>
<proteinExistence type="predicted"/>
<organism evidence="2">
    <name type="scientific">uncultured Caudovirales phage</name>
    <dbReference type="NCBI Taxonomy" id="2100421"/>
    <lineage>
        <taxon>Viruses</taxon>
        <taxon>Duplodnaviria</taxon>
        <taxon>Heunggongvirae</taxon>
        <taxon>Uroviricota</taxon>
        <taxon>Caudoviricetes</taxon>
        <taxon>Peduoviridae</taxon>
        <taxon>Maltschvirus</taxon>
        <taxon>Maltschvirus maltsch</taxon>
    </lineage>
</organism>